<evidence type="ECO:0000259" key="1">
    <source>
        <dbReference type="Pfam" id="PF12957"/>
    </source>
</evidence>
<sequence>MTEHITGIRIDNDGVLSTVSIDDTNTHTHLLGMYRHIGCTTVDVIGLVGGIDVWVDDEGLYTQEPNPTLTDMIRVTRPFQTHLSGPGLFLATDGEGDTRGLTEEQTATVIGWWQTANAILTVL</sequence>
<dbReference type="Proteomes" id="UP000256709">
    <property type="component" value="Unassembled WGS sequence"/>
</dbReference>
<organism evidence="2 3">
    <name type="scientific">Subtercola boreus</name>
    <dbReference type="NCBI Taxonomy" id="120213"/>
    <lineage>
        <taxon>Bacteria</taxon>
        <taxon>Bacillati</taxon>
        <taxon>Actinomycetota</taxon>
        <taxon>Actinomycetes</taxon>
        <taxon>Micrococcales</taxon>
        <taxon>Microbacteriaceae</taxon>
        <taxon>Subtercola</taxon>
    </lineage>
</organism>
<reference evidence="2 3" key="1">
    <citation type="submission" date="2017-04" db="EMBL/GenBank/DDBJ databases">
        <title>Comparative genome analysis of Subtercola boreus.</title>
        <authorList>
            <person name="Cho Y.-J."/>
            <person name="Cho A."/>
            <person name="Kim O.-S."/>
            <person name="Lee J.-I."/>
        </authorList>
    </citation>
    <scope>NUCLEOTIDE SEQUENCE [LARGE SCALE GENOMIC DNA]</scope>
    <source>
        <strain evidence="2 3">P27444</strain>
    </source>
</reference>
<dbReference type="OrthoDB" id="5121495at2"/>
<dbReference type="AlphaFoldDB" id="A0A3E0VAT3"/>
<gene>
    <name evidence="2" type="ORF">B7R21_18115</name>
</gene>
<accession>A0A3E0VAT3</accession>
<evidence type="ECO:0000313" key="3">
    <source>
        <dbReference type="Proteomes" id="UP000256709"/>
    </source>
</evidence>
<dbReference type="EMBL" id="NBXA01000046">
    <property type="protein sequence ID" value="RFA06849.1"/>
    <property type="molecule type" value="Genomic_DNA"/>
</dbReference>
<name>A0A3E0VAT3_9MICO</name>
<dbReference type="InterPro" id="IPR024559">
    <property type="entry name" value="DUF3846"/>
</dbReference>
<feature type="domain" description="DUF3846" evidence="1">
    <location>
        <begin position="6"/>
        <end position="110"/>
    </location>
</feature>
<comment type="caution">
    <text evidence="2">The sequence shown here is derived from an EMBL/GenBank/DDBJ whole genome shotgun (WGS) entry which is preliminary data.</text>
</comment>
<dbReference type="Pfam" id="PF12957">
    <property type="entry name" value="DUF3846"/>
    <property type="match status" value="1"/>
</dbReference>
<proteinExistence type="predicted"/>
<dbReference type="RefSeq" id="WP_116284668.1">
    <property type="nucleotide sequence ID" value="NZ_NBXA01000046.1"/>
</dbReference>
<evidence type="ECO:0000313" key="2">
    <source>
        <dbReference type="EMBL" id="RFA06849.1"/>
    </source>
</evidence>
<protein>
    <recommendedName>
        <fullName evidence="1">DUF3846 domain-containing protein</fullName>
    </recommendedName>
</protein>